<keyword evidence="7 9" id="KW-0472">Membrane</keyword>
<dbReference type="EMBL" id="CP001819">
    <property type="protein sequence ID" value="ACZ23519.1"/>
    <property type="molecule type" value="Genomic_DNA"/>
</dbReference>
<dbReference type="InterPro" id="IPR037294">
    <property type="entry name" value="ABC_BtuC-like"/>
</dbReference>
<dbReference type="GO" id="GO:0022857">
    <property type="term" value="F:transmembrane transporter activity"/>
    <property type="evidence" value="ECO:0007669"/>
    <property type="project" value="InterPro"/>
</dbReference>
<feature type="transmembrane region" description="Helical" evidence="9">
    <location>
        <begin position="191"/>
        <end position="214"/>
    </location>
</feature>
<keyword evidence="4" id="KW-1003">Cell membrane</keyword>
<name>D1BFL6_SANKS</name>
<dbReference type="GO" id="GO:0005886">
    <property type="term" value="C:plasma membrane"/>
    <property type="evidence" value="ECO:0007669"/>
    <property type="project" value="UniProtKB-SubCell"/>
</dbReference>
<evidence type="ECO:0000256" key="7">
    <source>
        <dbReference type="ARBA" id="ARBA00023136"/>
    </source>
</evidence>
<feature type="transmembrane region" description="Helical" evidence="9">
    <location>
        <begin position="346"/>
        <end position="368"/>
    </location>
</feature>
<feature type="transmembrane region" description="Helical" evidence="9">
    <location>
        <begin position="109"/>
        <end position="127"/>
    </location>
</feature>
<dbReference type="SUPFAM" id="SSF81345">
    <property type="entry name" value="ABC transporter involved in vitamin B12 uptake, BtuC"/>
    <property type="match status" value="1"/>
</dbReference>
<dbReference type="eggNOG" id="COG4779">
    <property type="taxonomic scope" value="Bacteria"/>
</dbReference>
<keyword evidence="3" id="KW-0813">Transport</keyword>
<comment type="similarity">
    <text evidence="2">Belongs to the binding-protein-dependent transport system permease family. FecCD subfamily.</text>
</comment>
<dbReference type="Proteomes" id="UP000000322">
    <property type="component" value="Chromosome"/>
</dbReference>
<dbReference type="Pfam" id="PF01032">
    <property type="entry name" value="FecCD"/>
    <property type="match status" value="1"/>
</dbReference>
<sequence>MTPGRDVVEAGGSASAAPTVASRRSAAPPTVDFGRRLLRLETAGLSALVPVRGVVVCAALVAVILVAGVTSMTVGAYDVGLGDVLRALLGPSVDADVRQVVVEWRLPRVLFAVLCGAALALSGGIFQSLTRNPLGSPDIIGFGVGAQFGVTLTMLVLGLNTYTYKAAGALVGGLATALLVYALATKGSVSSFRLIIVGIGVSAGLGSLTSWILVSVSVEEAMMAATWGAGSLASLGFDQLVPAAVVLVVAVLAALPLTRALPVLEMGDDAATALGISPGRTRLGAMVVGVLLVALVTAAAGPISFIALAAPQICQRLTRSSTPMGTVSVMLTGAALVVVSDTVAQLLAVPVGVVTVSVGGLYLVWLLAGQYARRV</sequence>
<evidence type="ECO:0000256" key="5">
    <source>
        <dbReference type="ARBA" id="ARBA00022692"/>
    </source>
</evidence>
<dbReference type="GO" id="GO:0033214">
    <property type="term" value="P:siderophore-iron import into cell"/>
    <property type="evidence" value="ECO:0007669"/>
    <property type="project" value="TreeGrafter"/>
</dbReference>
<evidence type="ECO:0000313" key="11">
    <source>
        <dbReference type="Proteomes" id="UP000000322"/>
    </source>
</evidence>
<dbReference type="CDD" id="cd06550">
    <property type="entry name" value="TM_ABC_iron-siderophores_like"/>
    <property type="match status" value="1"/>
</dbReference>
<evidence type="ECO:0000256" key="9">
    <source>
        <dbReference type="SAM" id="Phobius"/>
    </source>
</evidence>
<evidence type="ECO:0000256" key="2">
    <source>
        <dbReference type="ARBA" id="ARBA00007935"/>
    </source>
</evidence>
<feature type="transmembrane region" description="Helical" evidence="9">
    <location>
        <begin position="166"/>
        <end position="184"/>
    </location>
</feature>
<feature type="transmembrane region" description="Helical" evidence="9">
    <location>
        <begin position="244"/>
        <end position="264"/>
    </location>
</feature>
<keyword evidence="6 9" id="KW-1133">Transmembrane helix</keyword>
<gene>
    <name evidence="10" type="ordered locus">Sked_36330</name>
</gene>
<dbReference type="RefSeq" id="WP_012868587.1">
    <property type="nucleotide sequence ID" value="NC_013521.1"/>
</dbReference>
<feature type="region of interest" description="Disordered" evidence="8">
    <location>
        <begin position="1"/>
        <end position="27"/>
    </location>
</feature>
<organism evidence="10 11">
    <name type="scientific">Sanguibacter keddieii (strain ATCC 51767 / DSM 10542 / NCFB 3025 / ST-74)</name>
    <dbReference type="NCBI Taxonomy" id="446469"/>
    <lineage>
        <taxon>Bacteria</taxon>
        <taxon>Bacillati</taxon>
        <taxon>Actinomycetota</taxon>
        <taxon>Actinomycetes</taxon>
        <taxon>Micrococcales</taxon>
        <taxon>Sanguibacteraceae</taxon>
        <taxon>Sanguibacter</taxon>
    </lineage>
</organism>
<reference evidence="10 11" key="1">
    <citation type="journal article" date="2009" name="Stand. Genomic Sci.">
        <title>Complete genome sequence of Sanguibacter keddieii type strain (ST-74).</title>
        <authorList>
            <person name="Ivanova N."/>
            <person name="Sikorski J."/>
            <person name="Sims D."/>
            <person name="Brettin T."/>
            <person name="Detter J.C."/>
            <person name="Han C."/>
            <person name="Lapidus A."/>
            <person name="Copeland A."/>
            <person name="Glavina Del Rio T."/>
            <person name="Nolan M."/>
            <person name="Chen F."/>
            <person name="Lucas S."/>
            <person name="Tice H."/>
            <person name="Cheng J.F."/>
            <person name="Bruce D."/>
            <person name="Goodwin L."/>
            <person name="Pitluck S."/>
            <person name="Pati A."/>
            <person name="Mavromatis K."/>
            <person name="Chen A."/>
            <person name="Palaniappan K."/>
            <person name="D'haeseleer P."/>
            <person name="Chain P."/>
            <person name="Bristow J."/>
            <person name="Eisen J.A."/>
            <person name="Markowitz V."/>
            <person name="Hugenholtz P."/>
            <person name="Goker M."/>
            <person name="Pukall R."/>
            <person name="Klenk H.P."/>
            <person name="Kyrpides N.C."/>
        </authorList>
    </citation>
    <scope>NUCLEOTIDE SEQUENCE [LARGE SCALE GENOMIC DNA]</scope>
    <source>
        <strain evidence="11">ATCC 51767 / DSM 10542 / NCFB 3025 / ST-74</strain>
    </source>
</reference>
<dbReference type="InterPro" id="IPR000522">
    <property type="entry name" value="ABC_transptr_permease_BtuC"/>
</dbReference>
<evidence type="ECO:0000256" key="1">
    <source>
        <dbReference type="ARBA" id="ARBA00004651"/>
    </source>
</evidence>
<feature type="transmembrane region" description="Helical" evidence="9">
    <location>
        <begin position="45"/>
        <end position="69"/>
    </location>
</feature>
<keyword evidence="5 9" id="KW-0812">Transmembrane</keyword>
<evidence type="ECO:0000256" key="6">
    <source>
        <dbReference type="ARBA" id="ARBA00022989"/>
    </source>
</evidence>
<dbReference type="KEGG" id="ske:Sked_36330"/>
<protein>
    <submittedName>
        <fullName evidence="10">ABC-type enterobactin transport system, permease component</fullName>
    </submittedName>
</protein>
<feature type="transmembrane region" description="Helical" evidence="9">
    <location>
        <begin position="322"/>
        <end position="340"/>
    </location>
</feature>
<accession>D1BFL6</accession>
<feature type="transmembrane region" description="Helical" evidence="9">
    <location>
        <begin position="139"/>
        <end position="160"/>
    </location>
</feature>
<keyword evidence="11" id="KW-1185">Reference proteome</keyword>
<dbReference type="Gene3D" id="1.10.3470.10">
    <property type="entry name" value="ABC transporter involved in vitamin B12 uptake, BtuC"/>
    <property type="match status" value="1"/>
</dbReference>
<dbReference type="PANTHER" id="PTHR30472:SF24">
    <property type="entry name" value="FERRIC ENTEROBACTIN TRANSPORT SYSTEM PERMEASE PROTEIN FEPG"/>
    <property type="match status" value="1"/>
</dbReference>
<dbReference type="PANTHER" id="PTHR30472">
    <property type="entry name" value="FERRIC ENTEROBACTIN TRANSPORT SYSTEM PERMEASE PROTEIN"/>
    <property type="match status" value="1"/>
</dbReference>
<evidence type="ECO:0000313" key="10">
    <source>
        <dbReference type="EMBL" id="ACZ23519.1"/>
    </source>
</evidence>
<feature type="transmembrane region" description="Helical" evidence="9">
    <location>
        <begin position="284"/>
        <end position="310"/>
    </location>
</feature>
<dbReference type="AlphaFoldDB" id="D1BFL6"/>
<comment type="subcellular location">
    <subcellularLocation>
        <location evidence="1">Cell membrane</location>
        <topology evidence="1">Multi-pass membrane protein</topology>
    </subcellularLocation>
</comment>
<dbReference type="HOGENOM" id="CLU_013016_1_1_11"/>
<dbReference type="STRING" id="446469.Sked_36330"/>
<evidence type="ECO:0000256" key="3">
    <source>
        <dbReference type="ARBA" id="ARBA00022448"/>
    </source>
</evidence>
<evidence type="ECO:0000256" key="8">
    <source>
        <dbReference type="SAM" id="MobiDB-lite"/>
    </source>
</evidence>
<proteinExistence type="inferred from homology"/>
<evidence type="ECO:0000256" key="4">
    <source>
        <dbReference type="ARBA" id="ARBA00022475"/>
    </source>
</evidence>